<dbReference type="InterPro" id="IPR012341">
    <property type="entry name" value="6hp_glycosidase-like_sf"/>
</dbReference>
<keyword evidence="4" id="KW-0378">Hydrolase</keyword>
<keyword evidence="4" id="KW-0326">Glycosidase</keyword>
<evidence type="ECO:0000259" key="2">
    <source>
        <dbReference type="Pfam" id="PF00723"/>
    </source>
</evidence>
<dbReference type="EMBL" id="FUKR01000077">
    <property type="protein sequence ID" value="SJN42207.1"/>
    <property type="molecule type" value="Genomic_DNA"/>
</dbReference>
<feature type="domain" description="Trehalase-like N-terminal" evidence="3">
    <location>
        <begin position="37"/>
        <end position="105"/>
    </location>
</feature>
<dbReference type="RefSeq" id="WP_087138626.1">
    <property type="nucleotide sequence ID" value="NZ_FUKR01000077.1"/>
</dbReference>
<evidence type="ECO:0000313" key="4">
    <source>
        <dbReference type="EMBL" id="SJN42207.1"/>
    </source>
</evidence>
<feature type="region of interest" description="Disordered" evidence="1">
    <location>
        <begin position="1"/>
        <end position="26"/>
    </location>
</feature>
<dbReference type="Gene3D" id="1.50.10.10">
    <property type="match status" value="1"/>
</dbReference>
<dbReference type="Pfam" id="PF00723">
    <property type="entry name" value="Glyco_hydro_15"/>
    <property type="match status" value="1"/>
</dbReference>
<organism evidence="4 5">
    <name type="scientific">Mycetocola reblochoni REB411</name>
    <dbReference type="NCBI Taxonomy" id="1255698"/>
    <lineage>
        <taxon>Bacteria</taxon>
        <taxon>Bacillati</taxon>
        <taxon>Actinomycetota</taxon>
        <taxon>Actinomycetes</taxon>
        <taxon>Micrococcales</taxon>
        <taxon>Microbacteriaceae</taxon>
        <taxon>Mycetocola</taxon>
    </lineage>
</organism>
<gene>
    <name evidence="4" type="ORF">FM119_13140</name>
</gene>
<name>A0A1R4KD46_9MICO</name>
<accession>A0A1R4KD46</accession>
<keyword evidence="5" id="KW-1185">Reference proteome</keyword>
<proteinExistence type="predicted"/>
<evidence type="ECO:0000256" key="1">
    <source>
        <dbReference type="SAM" id="MobiDB-lite"/>
    </source>
</evidence>
<dbReference type="InterPro" id="IPR008928">
    <property type="entry name" value="6-hairpin_glycosidase_sf"/>
</dbReference>
<dbReference type="SUPFAM" id="SSF48208">
    <property type="entry name" value="Six-hairpin glycosidases"/>
    <property type="match status" value="1"/>
</dbReference>
<feature type="domain" description="GH15-like" evidence="2">
    <location>
        <begin position="249"/>
        <end position="605"/>
    </location>
</feature>
<evidence type="ECO:0000313" key="5">
    <source>
        <dbReference type="Proteomes" id="UP000196778"/>
    </source>
</evidence>
<dbReference type="Proteomes" id="UP000196778">
    <property type="component" value="Unassembled WGS sequence"/>
</dbReference>
<dbReference type="InterPro" id="IPR045582">
    <property type="entry name" value="Trehalase-like_N"/>
</dbReference>
<dbReference type="AlphaFoldDB" id="A0A1R4KD46"/>
<protein>
    <submittedName>
        <fullName evidence="4">Glucoamylase</fullName>
        <ecNumber evidence="4">3.2.1.3</ecNumber>
    </submittedName>
</protein>
<sequence length="613" mass="66560">MTGPWAVGTRPLPARSEPSAPDERDADGYADLAGYASIGNGRTVALVARDGRIDWLPLPNLDSPPAFGALLDAELGGHIALRPDRPFTVTRRYREGSDVLETTFRTDRGVARVVDGLTIGLSGQLPWNELARRIEGVEGEVSFTAEVAPGTLLRTASPWVSRTVHGPVLRVDGLTLGVRTLGEASTEILADRVLARYRTSPGSTHLLAVVASDHEPLTLPDARLIDDRLSLTERVRGEWSSSFDYRGPHADQVRTSALILRQLIFRPTGAIAAAATTSLPESLTVAKNWDYRFSWIRDTAFTLSALYQFGVREETHAAMSRMLSQIGGFARELVVLAGLDGNDPGDGVHEHDVPGWRNSRPVVTGNRATGQLQLGVYGDLFTIVGEYVDHGNVLDDDTARLMGDVANQAADHWRIPDSGIWELPEIRQYTTSKLGCWQALDRAVRLADAGQITGEVDRWRTAMEDIREWVETECWSEDLGAYEFFPGSGRLDASILLHAISGFDRGERMRSTLDALVDRLGSGPHLYRFSGADEEEGAFVACGFWLVAAFVHTGQIDRASELMDALVDACPNDVGVLAEMIDPASGAAVGNLPQALSHLALINAGLTIAAARR</sequence>
<dbReference type="PANTHER" id="PTHR31616">
    <property type="entry name" value="TREHALASE"/>
    <property type="match status" value="1"/>
</dbReference>
<reference evidence="5" key="1">
    <citation type="submission" date="2017-02" db="EMBL/GenBank/DDBJ databases">
        <authorList>
            <person name="Dridi B."/>
        </authorList>
    </citation>
    <scope>NUCLEOTIDE SEQUENCE [LARGE SCALE GENOMIC DNA]</scope>
    <source>
        <strain evidence="5">EB411</strain>
    </source>
</reference>
<dbReference type="PANTHER" id="PTHR31616:SF0">
    <property type="entry name" value="GLUCAN 1,4-ALPHA-GLUCOSIDASE"/>
    <property type="match status" value="1"/>
</dbReference>
<dbReference type="OrthoDB" id="3902805at2"/>
<dbReference type="InterPro" id="IPR011613">
    <property type="entry name" value="GH15-like"/>
</dbReference>
<dbReference type="GO" id="GO:0004339">
    <property type="term" value="F:glucan 1,4-alpha-glucosidase activity"/>
    <property type="evidence" value="ECO:0007669"/>
    <property type="project" value="UniProtKB-EC"/>
</dbReference>
<evidence type="ECO:0000259" key="3">
    <source>
        <dbReference type="Pfam" id="PF19291"/>
    </source>
</evidence>
<dbReference type="GO" id="GO:0005975">
    <property type="term" value="P:carbohydrate metabolic process"/>
    <property type="evidence" value="ECO:0007669"/>
    <property type="project" value="InterPro"/>
</dbReference>
<dbReference type="EC" id="3.2.1.3" evidence="4"/>
<dbReference type="Pfam" id="PF19291">
    <property type="entry name" value="TREH_N"/>
    <property type="match status" value="1"/>
</dbReference>